<feature type="region of interest" description="Disordered" evidence="1">
    <location>
        <begin position="36"/>
        <end position="72"/>
    </location>
</feature>
<name>A0AAW0LBZ2_QUESU</name>
<evidence type="ECO:0000313" key="3">
    <source>
        <dbReference type="Proteomes" id="UP000237347"/>
    </source>
</evidence>
<dbReference type="EMBL" id="PKMF04000119">
    <property type="protein sequence ID" value="KAK7849039.1"/>
    <property type="molecule type" value="Genomic_DNA"/>
</dbReference>
<proteinExistence type="predicted"/>
<comment type="caution">
    <text evidence="2">The sequence shown here is derived from an EMBL/GenBank/DDBJ whole genome shotgun (WGS) entry which is preliminary data.</text>
</comment>
<feature type="compositionally biased region" description="Polar residues" evidence="1">
    <location>
        <begin position="36"/>
        <end position="49"/>
    </location>
</feature>
<sequence length="214" mass="23761">MSSSVDISTQTDEILTFENIIATLSTLLTRLSQFKDSVPQSSGSNNTAYNNSGSNDLNNDNTTITTATADNNSGSSYLNNGHSFNEECLVTHRQFDELQRDLNQIKEAFRKLKNFEHDAGEPIKNLECCLDDISKIVSEASNDAFPNNSVFTEFKEVFENLDMRLNLCLLSFAVLPEDVVVKRRLLINCWVGEGLVDPPSTGEKRAEAVADEIL</sequence>
<keyword evidence="3" id="KW-1185">Reference proteome</keyword>
<evidence type="ECO:0000256" key="1">
    <source>
        <dbReference type="SAM" id="MobiDB-lite"/>
    </source>
</evidence>
<feature type="compositionally biased region" description="Low complexity" evidence="1">
    <location>
        <begin position="50"/>
        <end position="72"/>
    </location>
</feature>
<dbReference type="Proteomes" id="UP000237347">
    <property type="component" value="Unassembled WGS sequence"/>
</dbReference>
<accession>A0AAW0LBZ2</accession>
<reference evidence="2 3" key="1">
    <citation type="journal article" date="2018" name="Sci. Data">
        <title>The draft genome sequence of cork oak.</title>
        <authorList>
            <person name="Ramos A.M."/>
            <person name="Usie A."/>
            <person name="Barbosa P."/>
            <person name="Barros P.M."/>
            <person name="Capote T."/>
            <person name="Chaves I."/>
            <person name="Simoes F."/>
            <person name="Abreu I."/>
            <person name="Carrasquinho I."/>
            <person name="Faro C."/>
            <person name="Guimaraes J.B."/>
            <person name="Mendonca D."/>
            <person name="Nobrega F."/>
            <person name="Rodrigues L."/>
            <person name="Saibo N.J.M."/>
            <person name="Varela M.C."/>
            <person name="Egas C."/>
            <person name="Matos J."/>
            <person name="Miguel C.M."/>
            <person name="Oliveira M.M."/>
            <person name="Ricardo C.P."/>
            <person name="Goncalves S."/>
        </authorList>
    </citation>
    <scope>NUCLEOTIDE SEQUENCE [LARGE SCALE GENOMIC DNA]</scope>
    <source>
        <strain evidence="3">cv. HL8</strain>
    </source>
</reference>
<dbReference type="AlphaFoldDB" id="A0AAW0LBZ2"/>
<organism evidence="2 3">
    <name type="scientific">Quercus suber</name>
    <name type="common">Cork oak</name>
    <dbReference type="NCBI Taxonomy" id="58331"/>
    <lineage>
        <taxon>Eukaryota</taxon>
        <taxon>Viridiplantae</taxon>
        <taxon>Streptophyta</taxon>
        <taxon>Embryophyta</taxon>
        <taxon>Tracheophyta</taxon>
        <taxon>Spermatophyta</taxon>
        <taxon>Magnoliopsida</taxon>
        <taxon>eudicotyledons</taxon>
        <taxon>Gunneridae</taxon>
        <taxon>Pentapetalae</taxon>
        <taxon>rosids</taxon>
        <taxon>fabids</taxon>
        <taxon>Fagales</taxon>
        <taxon>Fagaceae</taxon>
        <taxon>Quercus</taxon>
    </lineage>
</organism>
<evidence type="ECO:0000313" key="2">
    <source>
        <dbReference type="EMBL" id="KAK7849039.1"/>
    </source>
</evidence>
<gene>
    <name evidence="2" type="ORF">CFP56_003922</name>
</gene>
<protein>
    <submittedName>
        <fullName evidence="2">Uncharacterized protein</fullName>
    </submittedName>
</protein>